<evidence type="ECO:0000259" key="1">
    <source>
        <dbReference type="Pfam" id="PF01636"/>
    </source>
</evidence>
<feature type="domain" description="Aminoglycoside phosphotransferase" evidence="1">
    <location>
        <begin position="103"/>
        <end position="286"/>
    </location>
</feature>
<reference evidence="2" key="1">
    <citation type="submission" date="2019-02" db="EMBL/GenBank/DDBJ databases">
        <authorList>
            <person name="Li S.-H."/>
        </authorList>
    </citation>
    <scope>NUCLEOTIDE SEQUENCE</scope>
    <source>
        <strain evidence="2">IMCC8485</strain>
    </source>
</reference>
<dbReference type="CDD" id="cd05154">
    <property type="entry name" value="ACAD10_11_N-like"/>
    <property type="match status" value="1"/>
</dbReference>
<comment type="caution">
    <text evidence="2">The sequence shown here is derived from an EMBL/GenBank/DDBJ whole genome shotgun (WGS) entry which is preliminary data.</text>
</comment>
<dbReference type="InterPro" id="IPR051678">
    <property type="entry name" value="AGP_Transferase"/>
</dbReference>
<accession>A0ABT3SXV1</accession>
<dbReference type="Pfam" id="PF01636">
    <property type="entry name" value="APH"/>
    <property type="match status" value="1"/>
</dbReference>
<protein>
    <submittedName>
        <fullName evidence="2">Phosphotransferase family protein</fullName>
    </submittedName>
</protein>
<evidence type="ECO:0000313" key="3">
    <source>
        <dbReference type="Proteomes" id="UP001143307"/>
    </source>
</evidence>
<dbReference type="EMBL" id="SHNP01000005">
    <property type="protein sequence ID" value="MCX2974808.1"/>
    <property type="molecule type" value="Genomic_DNA"/>
</dbReference>
<dbReference type="InterPro" id="IPR011009">
    <property type="entry name" value="Kinase-like_dom_sf"/>
</dbReference>
<organism evidence="2 3">
    <name type="scientific">Candidatus Seongchinamella marina</name>
    <dbReference type="NCBI Taxonomy" id="2518990"/>
    <lineage>
        <taxon>Bacteria</taxon>
        <taxon>Pseudomonadati</taxon>
        <taxon>Pseudomonadota</taxon>
        <taxon>Gammaproteobacteria</taxon>
        <taxon>Cellvibrionales</taxon>
        <taxon>Halieaceae</taxon>
        <taxon>Seongchinamella</taxon>
    </lineage>
</organism>
<dbReference type="Gene3D" id="3.30.200.20">
    <property type="entry name" value="Phosphorylase Kinase, domain 1"/>
    <property type="match status" value="1"/>
</dbReference>
<dbReference type="InterPro" id="IPR002575">
    <property type="entry name" value="Aminoglycoside_PTrfase"/>
</dbReference>
<proteinExistence type="predicted"/>
<gene>
    <name evidence="2" type="ORF">EYC87_14545</name>
</gene>
<evidence type="ECO:0000313" key="2">
    <source>
        <dbReference type="EMBL" id="MCX2974808.1"/>
    </source>
</evidence>
<keyword evidence="3" id="KW-1185">Reference proteome</keyword>
<dbReference type="InterPro" id="IPR041726">
    <property type="entry name" value="ACAD10_11_N"/>
</dbReference>
<dbReference type="PANTHER" id="PTHR21310:SF40">
    <property type="entry name" value="AMINOGLYCOSIDE PHOSPHOTRANSFERASE DOMAIN-CONTAINING PROTEIN-RELATED"/>
    <property type="match status" value="1"/>
</dbReference>
<sequence>MALTIRPYSRRKWRVAVKEERPTPLVEDLDGTRTKLEGWFSERRDTAITITGLDIPEGTGMSNVTLLFDIHWQQDGRNHSQSCVARLQPEIERPVFPSYDLIEQYHVMEAVGRHSDIPVPTLLGLETDPGLLGVQFYIMEYTAGRIPSDMPPYNMDGWMMHETSEAQREVMWRSAVDVMSRYHKLDHKVLGYEAIAEGDTPLQQQLAYWQEYHDWAMEGTHHEIGAAALHWLQANKPENEPTVLCWGDSRIGNIIFSENLENVAAVLDWEMAVMGNPVQDIAWFNFIDSAFAEGLGAPRLPGLPSYEDTVAQWQQASGHSARDYDYYVVFAAMRYGLILSRIMLATDQADQVQENFASLLLKKHLQRVGALSSM</sequence>
<dbReference type="Proteomes" id="UP001143307">
    <property type="component" value="Unassembled WGS sequence"/>
</dbReference>
<dbReference type="Gene3D" id="3.90.1200.10">
    <property type="match status" value="1"/>
</dbReference>
<name>A0ABT3SXV1_9GAMM</name>
<dbReference type="SUPFAM" id="SSF56112">
    <property type="entry name" value="Protein kinase-like (PK-like)"/>
    <property type="match status" value="1"/>
</dbReference>
<dbReference type="PANTHER" id="PTHR21310">
    <property type="entry name" value="AMINOGLYCOSIDE PHOSPHOTRANSFERASE-RELATED-RELATED"/>
    <property type="match status" value="1"/>
</dbReference>